<dbReference type="RefSeq" id="XP_060287547.1">
    <property type="nucleotide sequence ID" value="XM_060422155.1"/>
</dbReference>
<evidence type="ECO:0000313" key="3">
    <source>
        <dbReference type="Proteomes" id="UP001244011"/>
    </source>
</evidence>
<dbReference type="EMBL" id="MU838998">
    <property type="protein sequence ID" value="KAK1771334.1"/>
    <property type="molecule type" value="Genomic_DNA"/>
</dbReference>
<protein>
    <submittedName>
        <fullName evidence="2">Uncharacterized protein</fullName>
    </submittedName>
</protein>
<dbReference type="Proteomes" id="UP001244011">
    <property type="component" value="Unassembled WGS sequence"/>
</dbReference>
<organism evidence="2 3">
    <name type="scientific">Phialemonium atrogriseum</name>
    <dbReference type="NCBI Taxonomy" id="1093897"/>
    <lineage>
        <taxon>Eukaryota</taxon>
        <taxon>Fungi</taxon>
        <taxon>Dikarya</taxon>
        <taxon>Ascomycota</taxon>
        <taxon>Pezizomycotina</taxon>
        <taxon>Sordariomycetes</taxon>
        <taxon>Sordariomycetidae</taxon>
        <taxon>Cephalothecales</taxon>
        <taxon>Cephalothecaceae</taxon>
        <taxon>Phialemonium</taxon>
    </lineage>
</organism>
<dbReference type="AlphaFoldDB" id="A0AAJ0C9Y1"/>
<name>A0AAJ0C9Y1_9PEZI</name>
<keyword evidence="3" id="KW-1185">Reference proteome</keyword>
<evidence type="ECO:0000313" key="2">
    <source>
        <dbReference type="EMBL" id="KAK1771334.1"/>
    </source>
</evidence>
<proteinExistence type="predicted"/>
<comment type="caution">
    <text evidence="2">The sequence shown here is derived from an EMBL/GenBank/DDBJ whole genome shotgun (WGS) entry which is preliminary data.</text>
</comment>
<sequence>MSISFSGTGGTGPAGTSWKDTDRASSETYQPYIDSTLQQAVGNQINGTSVFVICGLEPPWQTVMDGSLLLSGNRATGDFLQNMLLSIAEFEKNAEAEDPSLTNLQDLISFNQLYNWPNLEAQQRQPSRDLMDSWLAGVKPLIVATLGNKVAGWVCNHQVKPLQDCLAEAGMARIDVVPAEHPMPIVVIPHLHPGFNARMSRSLAQLKVYWYSWVAAWVHIDVAVRMLRTLLNINRMDLCTEIIDKAKAILEGTQFFDVFRAFKNEVSLAWSLFDPRRTTTSSTTPSDESVLRE</sequence>
<reference evidence="2" key="1">
    <citation type="submission" date="2023-06" db="EMBL/GenBank/DDBJ databases">
        <title>Genome-scale phylogeny and comparative genomics of the fungal order Sordariales.</title>
        <authorList>
            <consortium name="Lawrence Berkeley National Laboratory"/>
            <person name="Hensen N."/>
            <person name="Bonometti L."/>
            <person name="Westerberg I."/>
            <person name="Brannstrom I.O."/>
            <person name="Guillou S."/>
            <person name="Cros-Aarteil S."/>
            <person name="Calhoun S."/>
            <person name="Haridas S."/>
            <person name="Kuo A."/>
            <person name="Mondo S."/>
            <person name="Pangilinan J."/>
            <person name="Riley R."/>
            <person name="Labutti K."/>
            <person name="Andreopoulos B."/>
            <person name="Lipzen A."/>
            <person name="Chen C."/>
            <person name="Yanf M."/>
            <person name="Daum C."/>
            <person name="Ng V."/>
            <person name="Clum A."/>
            <person name="Steindorff A."/>
            <person name="Ohm R."/>
            <person name="Martin F."/>
            <person name="Silar P."/>
            <person name="Natvig D."/>
            <person name="Lalanne C."/>
            <person name="Gautier V."/>
            <person name="Ament-Velasquez S.L."/>
            <person name="Kruys A."/>
            <person name="Hutchinson M.I."/>
            <person name="Powell A.J."/>
            <person name="Barry K."/>
            <person name="Miller A.N."/>
            <person name="Grigoriev I.V."/>
            <person name="Debuchy R."/>
            <person name="Gladieux P."/>
            <person name="Thoren M.H."/>
            <person name="Johannesson H."/>
        </authorList>
    </citation>
    <scope>NUCLEOTIDE SEQUENCE</scope>
    <source>
        <strain evidence="2">8032-3</strain>
    </source>
</reference>
<feature type="region of interest" description="Disordered" evidence="1">
    <location>
        <begin position="1"/>
        <end position="22"/>
    </location>
</feature>
<dbReference type="GeneID" id="85305342"/>
<evidence type="ECO:0000256" key="1">
    <source>
        <dbReference type="SAM" id="MobiDB-lite"/>
    </source>
</evidence>
<accession>A0AAJ0C9Y1</accession>
<gene>
    <name evidence="2" type="ORF">QBC33DRAFT_149654</name>
</gene>